<accession>A0ABN7V467</accession>
<evidence type="ECO:0000313" key="1">
    <source>
        <dbReference type="EMBL" id="CAG8728365.1"/>
    </source>
</evidence>
<evidence type="ECO:0000313" key="2">
    <source>
        <dbReference type="Proteomes" id="UP000789901"/>
    </source>
</evidence>
<gene>
    <name evidence="1" type="ORF">GMARGA_LOCUS14156</name>
</gene>
<keyword evidence="2" id="KW-1185">Reference proteome</keyword>
<comment type="caution">
    <text evidence="1">The sequence shown here is derived from an EMBL/GenBank/DDBJ whole genome shotgun (WGS) entry which is preliminary data.</text>
</comment>
<reference evidence="1 2" key="1">
    <citation type="submission" date="2021-06" db="EMBL/GenBank/DDBJ databases">
        <authorList>
            <person name="Kallberg Y."/>
            <person name="Tangrot J."/>
            <person name="Rosling A."/>
        </authorList>
    </citation>
    <scope>NUCLEOTIDE SEQUENCE [LARGE SCALE GENOMIC DNA]</scope>
    <source>
        <strain evidence="1 2">120-4 pot B 10/14</strain>
    </source>
</reference>
<protein>
    <submittedName>
        <fullName evidence="1">16148_t:CDS:1</fullName>
    </submittedName>
</protein>
<organism evidence="1 2">
    <name type="scientific">Gigaspora margarita</name>
    <dbReference type="NCBI Taxonomy" id="4874"/>
    <lineage>
        <taxon>Eukaryota</taxon>
        <taxon>Fungi</taxon>
        <taxon>Fungi incertae sedis</taxon>
        <taxon>Mucoromycota</taxon>
        <taxon>Glomeromycotina</taxon>
        <taxon>Glomeromycetes</taxon>
        <taxon>Diversisporales</taxon>
        <taxon>Gigasporaceae</taxon>
        <taxon>Gigaspora</taxon>
    </lineage>
</organism>
<sequence>MDVILMKLKSEEYIILAQGTPTIDIIAKSQINQKTYEPLITW</sequence>
<dbReference type="EMBL" id="CAJVQB010009265">
    <property type="protein sequence ID" value="CAG8728365.1"/>
    <property type="molecule type" value="Genomic_DNA"/>
</dbReference>
<name>A0ABN7V467_GIGMA</name>
<dbReference type="Proteomes" id="UP000789901">
    <property type="component" value="Unassembled WGS sequence"/>
</dbReference>
<proteinExistence type="predicted"/>